<dbReference type="PROSITE" id="PS50949">
    <property type="entry name" value="HTH_GNTR"/>
    <property type="match status" value="1"/>
</dbReference>
<name>A0ABS5DZL9_9BURK</name>
<dbReference type="Gene3D" id="1.10.10.10">
    <property type="entry name" value="Winged helix-like DNA-binding domain superfamily/Winged helix DNA-binding domain"/>
    <property type="match status" value="1"/>
</dbReference>
<accession>A0ABS5DZL9</accession>
<dbReference type="EMBL" id="JAGQDG010000005">
    <property type="protein sequence ID" value="MBQ0936583.1"/>
    <property type="molecule type" value="Genomic_DNA"/>
</dbReference>
<keyword evidence="3" id="KW-0804">Transcription</keyword>
<dbReference type="InterPro" id="IPR000524">
    <property type="entry name" value="Tscrpt_reg_HTH_GntR"/>
</dbReference>
<dbReference type="PANTHER" id="PTHR38445:SF7">
    <property type="entry name" value="GNTR-FAMILY TRANSCRIPTIONAL REGULATOR"/>
    <property type="match status" value="1"/>
</dbReference>
<dbReference type="CDD" id="cd07377">
    <property type="entry name" value="WHTH_GntR"/>
    <property type="match status" value="1"/>
</dbReference>
<organism evidence="5 6">
    <name type="scientific">Ideonella paludis</name>
    <dbReference type="NCBI Taxonomy" id="1233411"/>
    <lineage>
        <taxon>Bacteria</taxon>
        <taxon>Pseudomonadati</taxon>
        <taxon>Pseudomonadota</taxon>
        <taxon>Betaproteobacteria</taxon>
        <taxon>Burkholderiales</taxon>
        <taxon>Sphaerotilaceae</taxon>
        <taxon>Ideonella</taxon>
    </lineage>
</organism>
<evidence type="ECO:0000313" key="5">
    <source>
        <dbReference type="EMBL" id="MBQ0936583.1"/>
    </source>
</evidence>
<sequence>MQPMDFAITPSDPTPIYRQIVDQARRYIAGGHWPAGHELPSVRAVALAHAINPMTVSKAYSQLEAEGLLVRRRGMGMVVADQSPPSADDRAALLMPTLEAAARQALQLGITPAEALAAFEQTLITCLTTHRADESSPTPQIQPD</sequence>
<dbReference type="InterPro" id="IPR036388">
    <property type="entry name" value="WH-like_DNA-bd_sf"/>
</dbReference>
<keyword evidence="2" id="KW-0238">DNA-binding</keyword>
<dbReference type="PANTHER" id="PTHR38445">
    <property type="entry name" value="HTH-TYPE TRANSCRIPTIONAL REPRESSOR YTRA"/>
    <property type="match status" value="1"/>
</dbReference>
<evidence type="ECO:0000256" key="1">
    <source>
        <dbReference type="ARBA" id="ARBA00023015"/>
    </source>
</evidence>
<reference evidence="5 6" key="1">
    <citation type="submission" date="2021-04" db="EMBL/GenBank/DDBJ databases">
        <title>The genome sequence of type strain Ideonella paludis KCTC 32238.</title>
        <authorList>
            <person name="Liu Y."/>
        </authorList>
    </citation>
    <scope>NUCLEOTIDE SEQUENCE [LARGE SCALE GENOMIC DNA]</scope>
    <source>
        <strain evidence="5 6">KCTC 32238</strain>
    </source>
</reference>
<evidence type="ECO:0000313" key="6">
    <source>
        <dbReference type="Proteomes" id="UP000672097"/>
    </source>
</evidence>
<dbReference type="Pfam" id="PF00392">
    <property type="entry name" value="GntR"/>
    <property type="match status" value="1"/>
</dbReference>
<gene>
    <name evidence="5" type="ORF">KAK11_14695</name>
</gene>
<dbReference type="SUPFAM" id="SSF46785">
    <property type="entry name" value="Winged helix' DNA-binding domain"/>
    <property type="match status" value="1"/>
</dbReference>
<protein>
    <submittedName>
        <fullName evidence="5">GntR family transcriptional regulator</fullName>
    </submittedName>
</protein>
<feature type="domain" description="HTH gntR-type" evidence="4">
    <location>
        <begin position="14"/>
        <end position="82"/>
    </location>
</feature>
<keyword evidence="6" id="KW-1185">Reference proteome</keyword>
<dbReference type="InterPro" id="IPR036390">
    <property type="entry name" value="WH_DNA-bd_sf"/>
</dbReference>
<dbReference type="SMART" id="SM00345">
    <property type="entry name" value="HTH_GNTR"/>
    <property type="match status" value="1"/>
</dbReference>
<evidence type="ECO:0000256" key="2">
    <source>
        <dbReference type="ARBA" id="ARBA00023125"/>
    </source>
</evidence>
<evidence type="ECO:0000256" key="3">
    <source>
        <dbReference type="ARBA" id="ARBA00023163"/>
    </source>
</evidence>
<comment type="caution">
    <text evidence="5">The sequence shown here is derived from an EMBL/GenBank/DDBJ whole genome shotgun (WGS) entry which is preliminary data.</text>
</comment>
<proteinExistence type="predicted"/>
<evidence type="ECO:0000259" key="4">
    <source>
        <dbReference type="PROSITE" id="PS50949"/>
    </source>
</evidence>
<dbReference type="Proteomes" id="UP000672097">
    <property type="component" value="Unassembled WGS sequence"/>
</dbReference>
<keyword evidence="1" id="KW-0805">Transcription regulation</keyword>